<name>A0A081RKJ3_9ARCH</name>
<organism evidence="6 7">
    <name type="scientific">Marine Group I thaumarchaeote SCGC AAA799-N04</name>
    <dbReference type="NCBI Taxonomy" id="1502293"/>
    <lineage>
        <taxon>Archaea</taxon>
        <taxon>Nitrososphaerota</taxon>
        <taxon>Marine Group I</taxon>
    </lineage>
</organism>
<dbReference type="CDD" id="cd00075">
    <property type="entry name" value="HATPase"/>
    <property type="match status" value="1"/>
</dbReference>
<dbReference type="InterPro" id="IPR036890">
    <property type="entry name" value="HATPase_C_sf"/>
</dbReference>
<protein>
    <recommendedName>
        <fullName evidence="2">histidine kinase</fullName>
        <ecNumber evidence="2">2.7.13.3</ecNumber>
    </recommendedName>
</protein>
<dbReference type="InterPro" id="IPR005467">
    <property type="entry name" value="His_kinase_dom"/>
</dbReference>
<evidence type="ECO:0000256" key="1">
    <source>
        <dbReference type="ARBA" id="ARBA00000085"/>
    </source>
</evidence>
<evidence type="ECO:0000259" key="5">
    <source>
        <dbReference type="PROSITE" id="PS50109"/>
    </source>
</evidence>
<accession>A0A081RKJ3</accession>
<dbReference type="PANTHER" id="PTHR43047">
    <property type="entry name" value="TWO-COMPONENT HISTIDINE PROTEIN KINASE"/>
    <property type="match status" value="1"/>
</dbReference>
<dbReference type="PROSITE" id="PS50109">
    <property type="entry name" value="HIS_KIN"/>
    <property type="match status" value="1"/>
</dbReference>
<evidence type="ECO:0000313" key="6">
    <source>
        <dbReference type="EMBL" id="KEQ55716.1"/>
    </source>
</evidence>
<dbReference type="AlphaFoldDB" id="A0A081RKJ3"/>
<keyword evidence="7" id="KW-1185">Reference proteome</keyword>
<comment type="caution">
    <text evidence="6">The sequence shown here is derived from an EMBL/GenBank/DDBJ whole genome shotgun (WGS) entry which is preliminary data.</text>
</comment>
<dbReference type="InterPro" id="IPR003594">
    <property type="entry name" value="HATPase_dom"/>
</dbReference>
<dbReference type="Proteomes" id="UP000028059">
    <property type="component" value="Unassembled WGS sequence"/>
</dbReference>
<keyword evidence="4" id="KW-0418">Kinase</keyword>
<reference evidence="6 7" key="1">
    <citation type="submission" date="2014-06" db="EMBL/GenBank/DDBJ databases">
        <authorList>
            <person name="Ngugi D.K."/>
            <person name="Blom J."/>
            <person name="Alam I."/>
            <person name="Rashid M."/>
            <person name="Ba Alawi W."/>
            <person name="Zhang G."/>
            <person name="Hikmawan T."/>
            <person name="Guan Y."/>
            <person name="Antunes A."/>
            <person name="Siam R."/>
            <person name="ElDorry H."/>
            <person name="Bajic V."/>
            <person name="Stingl U."/>
        </authorList>
    </citation>
    <scope>NUCLEOTIDE SEQUENCE [LARGE SCALE GENOMIC DNA]</scope>
    <source>
        <strain evidence="6">SCGC AAA799-N04</strain>
    </source>
</reference>
<evidence type="ECO:0000256" key="4">
    <source>
        <dbReference type="ARBA" id="ARBA00022777"/>
    </source>
</evidence>
<feature type="non-terminal residue" evidence="6">
    <location>
        <position position="86"/>
    </location>
</feature>
<dbReference type="EMBL" id="JOKN01000099">
    <property type="protein sequence ID" value="KEQ55716.1"/>
    <property type="molecule type" value="Genomic_DNA"/>
</dbReference>
<dbReference type="PANTHER" id="PTHR43047:SF72">
    <property type="entry name" value="OSMOSENSING HISTIDINE PROTEIN KINASE SLN1"/>
    <property type="match status" value="1"/>
</dbReference>
<evidence type="ECO:0000313" key="7">
    <source>
        <dbReference type="Proteomes" id="UP000028059"/>
    </source>
</evidence>
<dbReference type="GO" id="GO:0000155">
    <property type="term" value="F:phosphorelay sensor kinase activity"/>
    <property type="evidence" value="ECO:0007669"/>
    <property type="project" value="TreeGrafter"/>
</dbReference>
<evidence type="ECO:0000256" key="2">
    <source>
        <dbReference type="ARBA" id="ARBA00012438"/>
    </source>
</evidence>
<comment type="catalytic activity">
    <reaction evidence="1">
        <text>ATP + protein L-histidine = ADP + protein N-phospho-L-histidine.</text>
        <dbReference type="EC" id="2.7.13.3"/>
    </reaction>
</comment>
<keyword evidence="3 6" id="KW-0808">Transferase</keyword>
<dbReference type="GO" id="GO:0008168">
    <property type="term" value="F:methyltransferase activity"/>
    <property type="evidence" value="ECO:0007669"/>
    <property type="project" value="UniProtKB-KW"/>
</dbReference>
<sequence length="86" mass="9714">MPICNLKGVKLGKNLDANHNLVSDPDRINQVFSNLISNAIEFVPKNNPEIEIGAYDEESQIVFFVKDNGAGISNEEQKNIFKKFYQ</sequence>
<keyword evidence="6" id="KW-0489">Methyltransferase</keyword>
<dbReference type="Pfam" id="PF02518">
    <property type="entry name" value="HATPase_c"/>
    <property type="match status" value="1"/>
</dbReference>
<dbReference type="EC" id="2.7.13.3" evidence="2"/>
<gene>
    <name evidence="6" type="primary">arcB</name>
    <name evidence="6" type="ORF">AAA799N04_01900</name>
</gene>
<proteinExistence type="predicted"/>
<dbReference type="GO" id="GO:0005886">
    <property type="term" value="C:plasma membrane"/>
    <property type="evidence" value="ECO:0007669"/>
    <property type="project" value="TreeGrafter"/>
</dbReference>
<dbReference type="GO" id="GO:0009927">
    <property type="term" value="F:histidine phosphotransfer kinase activity"/>
    <property type="evidence" value="ECO:0007669"/>
    <property type="project" value="TreeGrafter"/>
</dbReference>
<feature type="domain" description="Histidine kinase" evidence="5">
    <location>
        <begin position="1"/>
        <end position="86"/>
    </location>
</feature>
<evidence type="ECO:0000256" key="3">
    <source>
        <dbReference type="ARBA" id="ARBA00022679"/>
    </source>
</evidence>
<dbReference type="GO" id="GO:0032259">
    <property type="term" value="P:methylation"/>
    <property type="evidence" value="ECO:0007669"/>
    <property type="project" value="UniProtKB-KW"/>
</dbReference>
<dbReference type="SUPFAM" id="SSF55874">
    <property type="entry name" value="ATPase domain of HSP90 chaperone/DNA topoisomerase II/histidine kinase"/>
    <property type="match status" value="1"/>
</dbReference>
<dbReference type="Gene3D" id="3.30.565.10">
    <property type="entry name" value="Histidine kinase-like ATPase, C-terminal domain"/>
    <property type="match status" value="1"/>
</dbReference>